<comment type="caution">
    <text evidence="8">The sequence shown here is derived from an EMBL/GenBank/DDBJ whole genome shotgun (WGS) entry which is preliminary data.</text>
</comment>
<dbReference type="AlphaFoldDB" id="A0A553N919"/>
<dbReference type="Proteomes" id="UP000318571">
    <property type="component" value="Chromosome 8"/>
</dbReference>
<dbReference type="Pfam" id="PF00083">
    <property type="entry name" value="Sugar_tr"/>
    <property type="match status" value="1"/>
</dbReference>
<dbReference type="PROSITE" id="PS50850">
    <property type="entry name" value="MFS"/>
    <property type="match status" value="1"/>
</dbReference>
<evidence type="ECO:0000256" key="2">
    <source>
        <dbReference type="ARBA" id="ARBA00022692"/>
    </source>
</evidence>
<feature type="transmembrane region" description="Helical" evidence="6">
    <location>
        <begin position="100"/>
        <end position="119"/>
    </location>
</feature>
<feature type="region of interest" description="Disordered" evidence="5">
    <location>
        <begin position="493"/>
        <end position="515"/>
    </location>
</feature>
<evidence type="ECO:0000256" key="1">
    <source>
        <dbReference type="ARBA" id="ARBA00004141"/>
    </source>
</evidence>
<dbReference type="STRING" id="6832.A0A553N919"/>
<dbReference type="Gene3D" id="1.20.1250.20">
    <property type="entry name" value="MFS general substrate transporter like domains"/>
    <property type="match status" value="1"/>
</dbReference>
<dbReference type="InterPro" id="IPR020846">
    <property type="entry name" value="MFS_dom"/>
</dbReference>
<organism evidence="8 9">
    <name type="scientific">Tigriopus californicus</name>
    <name type="common">Marine copepod</name>
    <dbReference type="NCBI Taxonomy" id="6832"/>
    <lineage>
        <taxon>Eukaryota</taxon>
        <taxon>Metazoa</taxon>
        <taxon>Ecdysozoa</taxon>
        <taxon>Arthropoda</taxon>
        <taxon>Crustacea</taxon>
        <taxon>Multicrustacea</taxon>
        <taxon>Hexanauplia</taxon>
        <taxon>Copepoda</taxon>
        <taxon>Harpacticoida</taxon>
        <taxon>Harpacticidae</taxon>
        <taxon>Tigriopus</taxon>
    </lineage>
</organism>
<feature type="transmembrane region" description="Helical" evidence="6">
    <location>
        <begin position="366"/>
        <end position="385"/>
    </location>
</feature>
<keyword evidence="2 6" id="KW-0812">Transmembrane</keyword>
<reference evidence="8 9" key="1">
    <citation type="journal article" date="2018" name="Nat. Ecol. Evol.">
        <title>Genomic signatures of mitonuclear coevolution across populations of Tigriopus californicus.</title>
        <authorList>
            <person name="Barreto F.S."/>
            <person name="Watson E.T."/>
            <person name="Lima T.G."/>
            <person name="Willett C.S."/>
            <person name="Edmands S."/>
            <person name="Li W."/>
            <person name="Burton R.S."/>
        </authorList>
    </citation>
    <scope>NUCLEOTIDE SEQUENCE [LARGE SCALE GENOMIC DNA]</scope>
    <source>
        <strain evidence="8 9">San Diego</strain>
    </source>
</reference>
<evidence type="ECO:0000256" key="6">
    <source>
        <dbReference type="SAM" id="Phobius"/>
    </source>
</evidence>
<evidence type="ECO:0000256" key="5">
    <source>
        <dbReference type="SAM" id="MobiDB-lite"/>
    </source>
</evidence>
<feature type="transmembrane region" description="Helical" evidence="6">
    <location>
        <begin position="391"/>
        <end position="414"/>
    </location>
</feature>
<dbReference type="PANTHER" id="PTHR24064">
    <property type="entry name" value="SOLUTE CARRIER FAMILY 22 MEMBER"/>
    <property type="match status" value="1"/>
</dbReference>
<name>A0A553N919_TIGCA</name>
<dbReference type="SUPFAM" id="SSF103473">
    <property type="entry name" value="MFS general substrate transporter"/>
    <property type="match status" value="1"/>
</dbReference>
<gene>
    <name evidence="8" type="ORF">TCAL_08873</name>
</gene>
<feature type="transmembrane region" description="Helical" evidence="6">
    <location>
        <begin position="126"/>
        <end position="145"/>
    </location>
</feature>
<dbReference type="GO" id="GO:0022857">
    <property type="term" value="F:transmembrane transporter activity"/>
    <property type="evidence" value="ECO:0007669"/>
    <property type="project" value="InterPro"/>
</dbReference>
<sequence length="515" mass="57262">MVLDPVRDIIGDFGRWQCLQCLPQAISSMIFIQQVLVNKFFTYSQSFQCSQMNNHDNRTTMLDHCSLAECGTVLHDSVYFQNTIVERFDLVCELSFVPKLAQSLFFAGTLVGASMSGFVADRFGRIKVYLISMHILGLSGLAGYFSPNMYFWIAFRFSAGAAVMAMNLSANVYRTEIVSGKWASLVPSIVGGVAAQLGHIILGLLVYFIPDMKLLELGMALVTGVYILGWWFIPESPRWLIVRGRTDEASQILQRIAKINGTLANNTNGCETKQWEALLCQMEHIQAQKQAHPQISTLVTFPGVRRNFLAMNVVWICYNISYYGLIYNTPALDWSIYWVFVFPAFLTIPALFVTPQLEIRFGRKSVMFVALVISSCLALGAAAIPKQTVQWVIIALCVSATVCTFCALQVGYTYSKELYPTALRSTGLGVNSSCARIGAILAPVLALLDRFGSNWPLVAYGGANLVGAAFLVWVWPEMSGRKLPETAEECEELAQESNPWRPMNWKKTPKETGKG</sequence>
<evidence type="ECO:0000256" key="3">
    <source>
        <dbReference type="ARBA" id="ARBA00022989"/>
    </source>
</evidence>
<feature type="transmembrane region" description="Helical" evidence="6">
    <location>
        <begin position="334"/>
        <end position="354"/>
    </location>
</feature>
<evidence type="ECO:0000313" key="9">
    <source>
        <dbReference type="Proteomes" id="UP000318571"/>
    </source>
</evidence>
<accession>A0A553N919</accession>
<keyword evidence="3 6" id="KW-1133">Transmembrane helix</keyword>
<dbReference type="OrthoDB" id="6382114at2759"/>
<feature type="transmembrane region" description="Helical" evidence="6">
    <location>
        <begin position="185"/>
        <end position="208"/>
    </location>
</feature>
<feature type="transmembrane region" description="Helical" evidence="6">
    <location>
        <begin position="151"/>
        <end position="173"/>
    </location>
</feature>
<evidence type="ECO:0000256" key="4">
    <source>
        <dbReference type="ARBA" id="ARBA00023136"/>
    </source>
</evidence>
<keyword evidence="4 6" id="KW-0472">Membrane</keyword>
<keyword evidence="9" id="KW-1185">Reference proteome</keyword>
<proteinExistence type="predicted"/>
<dbReference type="GO" id="GO:0016020">
    <property type="term" value="C:membrane"/>
    <property type="evidence" value="ECO:0007669"/>
    <property type="project" value="UniProtKB-SubCell"/>
</dbReference>
<dbReference type="InterPro" id="IPR005828">
    <property type="entry name" value="MFS_sugar_transport-like"/>
</dbReference>
<dbReference type="InterPro" id="IPR036259">
    <property type="entry name" value="MFS_trans_sf"/>
</dbReference>
<protein>
    <recommendedName>
        <fullName evidence="7">Major facilitator superfamily (MFS) profile domain-containing protein</fullName>
    </recommendedName>
</protein>
<feature type="transmembrane region" description="Helical" evidence="6">
    <location>
        <begin position="454"/>
        <end position="475"/>
    </location>
</feature>
<evidence type="ECO:0000259" key="7">
    <source>
        <dbReference type="PROSITE" id="PS50850"/>
    </source>
</evidence>
<feature type="transmembrane region" description="Helical" evidence="6">
    <location>
        <begin position="308"/>
        <end position="328"/>
    </location>
</feature>
<feature type="transmembrane region" description="Helical" evidence="6">
    <location>
        <begin position="426"/>
        <end position="448"/>
    </location>
</feature>
<comment type="subcellular location">
    <subcellularLocation>
        <location evidence="1">Membrane</location>
        <topology evidence="1">Multi-pass membrane protein</topology>
    </subcellularLocation>
</comment>
<feature type="transmembrane region" description="Helical" evidence="6">
    <location>
        <begin position="214"/>
        <end position="233"/>
    </location>
</feature>
<dbReference type="OMA" id="MATSPIN"/>
<dbReference type="EMBL" id="VCGU01000459">
    <property type="protein sequence ID" value="TRY61934.1"/>
    <property type="molecule type" value="Genomic_DNA"/>
</dbReference>
<evidence type="ECO:0000313" key="8">
    <source>
        <dbReference type="EMBL" id="TRY61934.1"/>
    </source>
</evidence>
<feature type="domain" description="Major facilitator superfamily (MFS) profile" evidence="7">
    <location>
        <begin position="30"/>
        <end position="479"/>
    </location>
</feature>